<gene>
    <name evidence="2" type="ORF">GQE98_04220</name>
</gene>
<dbReference type="GO" id="GO:0017168">
    <property type="term" value="F:5-oxoprolinase (ATP-hydrolyzing) activity"/>
    <property type="evidence" value="ECO:0007669"/>
    <property type="project" value="TreeGrafter"/>
</dbReference>
<comment type="caution">
    <text evidence="2">The sequence shown here is derived from an EMBL/GenBank/DDBJ whole genome shotgun (WGS) entry which is preliminary data.</text>
</comment>
<dbReference type="EMBL" id="WTUW01000001">
    <property type="protein sequence ID" value="MZR29836.1"/>
    <property type="molecule type" value="Genomic_DNA"/>
</dbReference>
<sequence>MSQHQQSRLVDDLDVVTAEIISGKLLALVDEMAIIMAKTSMSPVIYEVLDFACGICTSQGELVAQSNGITLFTGTFGSQVAAVAKQYEGDIAPGDIFITNDPFNGGTHSCDMAVIRPIFHGDRIIAYAITVAHWLDVGGAVPGSLPTNANSCFQEGLSLSLIRIGRNGELLPDMVRIIEQNVRLPDMAIGDLMAQLATTRVAENGVRETLDKYGLEAVENVFTHIITSGEKKSRAVITDLPDGEYFATEVIDGDGIVDTAIPVQVKITIRNDEMIADFTGSAPAAAGPINCGYTALSSAVRTVFKALVGPQEPSNEGWFRPLKIVVPDGTVFSANKPSPTGWYYEGSVHASELVWKALANLKKDRFSAGSYTSLSVLYITGKDKNGNLFVHIEPQHGGWGASADADGANALIALTDGDTYNYSIELLEAKFPLRVKKYCLNTEGGAGAGRQRGGFGLIREYEILSDDAEIYCSLSRNTTPPWGVENGREGSCNFVEVENAKNGAVSRLHRVPHWDIKNRDRVRVITGGGGGWGDPKERKTEDVMRDILDDLINPEQAVDQYGVALDNDDAFQTDK</sequence>
<dbReference type="PANTHER" id="PTHR11365">
    <property type="entry name" value="5-OXOPROLINASE RELATED"/>
    <property type="match status" value="1"/>
</dbReference>
<evidence type="ECO:0000313" key="3">
    <source>
        <dbReference type="Proteomes" id="UP000476030"/>
    </source>
</evidence>
<dbReference type="InterPro" id="IPR045079">
    <property type="entry name" value="Oxoprolinase-like"/>
</dbReference>
<reference evidence="2 3" key="1">
    <citation type="submission" date="2019-12" db="EMBL/GenBank/DDBJ databases">
        <title>Snethiella sp. nov. sp. isolated from sea sand.</title>
        <authorList>
            <person name="Kim J."/>
            <person name="Jeong S.E."/>
            <person name="Jung H.S."/>
            <person name="Jeon C.O."/>
        </authorList>
    </citation>
    <scope>NUCLEOTIDE SEQUENCE [LARGE SCALE GENOMIC DNA]</scope>
    <source>
        <strain evidence="2 3">DP05</strain>
    </source>
</reference>
<dbReference type="InterPro" id="IPR003692">
    <property type="entry name" value="Hydantoinase_B"/>
</dbReference>
<keyword evidence="3" id="KW-1185">Reference proteome</keyword>
<dbReference type="RefSeq" id="WP_161314383.1">
    <property type="nucleotide sequence ID" value="NZ_WTUW01000001.1"/>
</dbReference>
<protein>
    <submittedName>
        <fullName evidence="2">Hydantoinase B/oxoprolinase family protein</fullName>
    </submittedName>
</protein>
<dbReference type="AlphaFoldDB" id="A0A6L8W412"/>
<name>A0A6L8W412_9PROT</name>
<feature type="domain" description="Hydantoinase B/oxoprolinase" evidence="1">
    <location>
        <begin position="14"/>
        <end position="535"/>
    </location>
</feature>
<dbReference type="Pfam" id="PF02538">
    <property type="entry name" value="Hydantoinase_B"/>
    <property type="match status" value="1"/>
</dbReference>
<dbReference type="GO" id="GO:0005829">
    <property type="term" value="C:cytosol"/>
    <property type="evidence" value="ECO:0007669"/>
    <property type="project" value="TreeGrafter"/>
</dbReference>
<accession>A0A6L8W412</accession>
<evidence type="ECO:0000313" key="2">
    <source>
        <dbReference type="EMBL" id="MZR29836.1"/>
    </source>
</evidence>
<dbReference type="Proteomes" id="UP000476030">
    <property type="component" value="Unassembled WGS sequence"/>
</dbReference>
<proteinExistence type="predicted"/>
<dbReference type="PANTHER" id="PTHR11365:SF23">
    <property type="entry name" value="HYPOTHETICAL 5-OXOPROLINASE (EUROFUNG)-RELATED"/>
    <property type="match status" value="1"/>
</dbReference>
<dbReference type="GO" id="GO:0006749">
    <property type="term" value="P:glutathione metabolic process"/>
    <property type="evidence" value="ECO:0007669"/>
    <property type="project" value="TreeGrafter"/>
</dbReference>
<evidence type="ECO:0000259" key="1">
    <source>
        <dbReference type="Pfam" id="PF02538"/>
    </source>
</evidence>
<organism evidence="2 3">
    <name type="scientific">Sneathiella litorea</name>
    <dbReference type="NCBI Taxonomy" id="2606216"/>
    <lineage>
        <taxon>Bacteria</taxon>
        <taxon>Pseudomonadati</taxon>
        <taxon>Pseudomonadota</taxon>
        <taxon>Alphaproteobacteria</taxon>
        <taxon>Sneathiellales</taxon>
        <taxon>Sneathiellaceae</taxon>
        <taxon>Sneathiella</taxon>
    </lineage>
</organism>